<reference evidence="3" key="1">
    <citation type="submission" date="2017-07" db="EMBL/GenBank/DDBJ databases">
        <title>Comparative genome mining reveals phylogenetic distribution patterns of secondary metabolites in Amycolatopsis.</title>
        <authorList>
            <person name="Adamek M."/>
            <person name="Alanjary M."/>
            <person name="Sales-Ortells H."/>
            <person name="Goodfellow M."/>
            <person name="Bull A.T."/>
            <person name="Kalinowski J."/>
            <person name="Ziemert N."/>
        </authorList>
    </citation>
    <scope>NUCLEOTIDE SEQUENCE [LARGE SCALE GENOMIC DNA]</scope>
    <source>
        <strain evidence="3">H5</strain>
    </source>
</reference>
<dbReference type="RefSeq" id="WP_093953971.1">
    <property type="nucleotide sequence ID" value="NZ_NMUL01000076.1"/>
</dbReference>
<accession>A0A229SLA9</accession>
<feature type="transmembrane region" description="Helical" evidence="1">
    <location>
        <begin position="113"/>
        <end position="133"/>
    </location>
</feature>
<organism evidence="2 3">
    <name type="scientific">Amycolatopsis vastitatis</name>
    <dbReference type="NCBI Taxonomy" id="1905142"/>
    <lineage>
        <taxon>Bacteria</taxon>
        <taxon>Bacillati</taxon>
        <taxon>Actinomycetota</taxon>
        <taxon>Actinomycetes</taxon>
        <taxon>Pseudonocardiales</taxon>
        <taxon>Pseudonocardiaceae</taxon>
        <taxon>Amycolatopsis</taxon>
    </lineage>
</organism>
<dbReference type="Proteomes" id="UP000215199">
    <property type="component" value="Unassembled WGS sequence"/>
</dbReference>
<keyword evidence="1" id="KW-1133">Transmembrane helix</keyword>
<sequence length="260" mass="26983">MSPFPPVRGLLAAEWTKLRSLRSTPLILAVAAAATLSLAVFQARSAVQSWDTWGPRARTEFDPVFGTFTGFQLAQFAFGLLGVLAVTAEYGTGTIRATFAAAPRRGRVVAAKLLVIGGIASAAGELLAFLTFFTGQAALAGKHLDVGLGDPNVLRAVLGQGFYVGTVALLGAAIGMIVRHTAGATAVVVGLLFLSVIVLKGISNSPALTRWAPGVAGEGLTWTTFHDPEWPSAGFATLVCLTYLAVTITAAAVCVTRRDV</sequence>
<protein>
    <submittedName>
        <fullName evidence="2">ABC transporter permease</fullName>
    </submittedName>
</protein>
<name>A0A229SLA9_9PSEU</name>
<proteinExistence type="predicted"/>
<feature type="transmembrane region" description="Helical" evidence="1">
    <location>
        <begin position="182"/>
        <end position="202"/>
    </location>
</feature>
<keyword evidence="3" id="KW-1185">Reference proteome</keyword>
<dbReference type="OrthoDB" id="3297477at2"/>
<evidence type="ECO:0000313" key="3">
    <source>
        <dbReference type="Proteomes" id="UP000215199"/>
    </source>
</evidence>
<dbReference type="EMBL" id="NMUL01000076">
    <property type="protein sequence ID" value="OXM59722.1"/>
    <property type="molecule type" value="Genomic_DNA"/>
</dbReference>
<evidence type="ECO:0000256" key="1">
    <source>
        <dbReference type="SAM" id="Phobius"/>
    </source>
</evidence>
<comment type="caution">
    <text evidence="2">The sequence shown here is derived from an EMBL/GenBank/DDBJ whole genome shotgun (WGS) entry which is preliminary data.</text>
</comment>
<keyword evidence="1" id="KW-0472">Membrane</keyword>
<evidence type="ECO:0000313" key="2">
    <source>
        <dbReference type="EMBL" id="OXM59722.1"/>
    </source>
</evidence>
<dbReference type="AlphaFoldDB" id="A0A229SLA9"/>
<feature type="transmembrane region" description="Helical" evidence="1">
    <location>
        <begin position="153"/>
        <end position="175"/>
    </location>
</feature>
<feature type="transmembrane region" description="Helical" evidence="1">
    <location>
        <begin position="233"/>
        <end position="255"/>
    </location>
</feature>
<feature type="transmembrane region" description="Helical" evidence="1">
    <location>
        <begin position="73"/>
        <end position="92"/>
    </location>
</feature>
<keyword evidence="1" id="KW-0812">Transmembrane</keyword>
<gene>
    <name evidence="2" type="ORF">CF165_46295</name>
</gene>